<dbReference type="HAMAP" id="MF_02088">
    <property type="entry name" value="Q_prec_transport"/>
    <property type="match status" value="1"/>
</dbReference>
<organism evidence="2">
    <name type="scientific">Prevotella sp. GTC17253</name>
    <dbReference type="NCBI Taxonomy" id="3236793"/>
    <lineage>
        <taxon>Bacteria</taxon>
        <taxon>Pseudomonadati</taxon>
        <taxon>Bacteroidota</taxon>
        <taxon>Bacteroidia</taxon>
        <taxon>Bacteroidales</taxon>
        <taxon>Prevotellaceae</taxon>
        <taxon>Prevotella</taxon>
    </lineage>
</organism>
<dbReference type="PANTHER" id="PTHR34300:SF2">
    <property type="entry name" value="QUEUOSINE PRECURSOR TRANSPORTER-RELATED"/>
    <property type="match status" value="1"/>
</dbReference>
<sequence>MVNLVKNKKMEKKRNMVSVLFMLFSILFCVCLIAANVLETKQIALGPFTLPGGYTTGAISLTGGLIVFPVSYIINDCVCEVWGYGKARLLIWIGFAMNFFFVTLGALCDWIPGAPYWTNDAGFHAVFGLAPRIAAASFIAFLCGSFVNAYVMSRMKISSRGKNFSARAILSTVFGESVDSVIFFPLALSGIVPTNELPVLMIGQVILKTLYEVVALPLTIRIVRAVKQHEGEDAYDDGINYNVFKLLSI</sequence>
<proteinExistence type="inferred from homology"/>
<keyword evidence="1" id="KW-0813">Transport</keyword>
<protein>
    <recommendedName>
        <fullName evidence="1">Probable queuosine precursor transporter</fullName>
        <shortName evidence="1">Q precursor transporter</shortName>
    </recommendedName>
</protein>
<accession>A0AB33IS28</accession>
<dbReference type="EMBL" id="AP035785">
    <property type="protein sequence ID" value="BFO70167.1"/>
    <property type="molecule type" value="Genomic_DNA"/>
</dbReference>
<dbReference type="PANTHER" id="PTHR34300">
    <property type="entry name" value="QUEUOSINE PRECURSOR TRANSPORTER-RELATED"/>
    <property type="match status" value="1"/>
</dbReference>
<dbReference type="GO" id="GO:0022857">
    <property type="term" value="F:transmembrane transporter activity"/>
    <property type="evidence" value="ECO:0007669"/>
    <property type="project" value="UniProtKB-UniRule"/>
</dbReference>
<evidence type="ECO:0000256" key="1">
    <source>
        <dbReference type="HAMAP-Rule" id="MF_02088"/>
    </source>
</evidence>
<reference evidence="2" key="1">
    <citation type="submission" date="2024-07" db="EMBL/GenBank/DDBJ databases">
        <title>Complete genome sequence of Prevotella sp. YM-2024 GTC17253.</title>
        <authorList>
            <person name="Hayashi M."/>
            <person name="Muto Y."/>
            <person name="Tanaka K."/>
            <person name="Niwa H."/>
        </authorList>
    </citation>
    <scope>NUCLEOTIDE SEQUENCE</scope>
    <source>
        <strain evidence="2">GTC17253</strain>
    </source>
</reference>
<feature type="transmembrane region" description="Helical" evidence="1">
    <location>
        <begin position="58"/>
        <end position="78"/>
    </location>
</feature>
<feature type="transmembrane region" description="Helical" evidence="1">
    <location>
        <begin position="90"/>
        <end position="113"/>
    </location>
</feature>
<dbReference type="NCBIfam" id="TIGR00697">
    <property type="entry name" value="queuosine precursor transporter"/>
    <property type="match status" value="1"/>
</dbReference>
<comment type="function">
    <text evidence="1">Involved in the import of queuosine (Q) precursors, required for Q precursor salvage.</text>
</comment>
<comment type="similarity">
    <text evidence="1">Belongs to the vitamin uptake transporter (VUT/ECF) (TC 2.A.88) family. Q precursor transporter subfamily.</text>
</comment>
<dbReference type="InterPro" id="IPR003744">
    <property type="entry name" value="YhhQ"/>
</dbReference>
<gene>
    <name evidence="2" type="ORF">GTC17253_01330</name>
</gene>
<dbReference type="Pfam" id="PF02592">
    <property type="entry name" value="Vut_1"/>
    <property type="match status" value="1"/>
</dbReference>
<keyword evidence="1" id="KW-1003">Cell membrane</keyword>
<feature type="transmembrane region" description="Helical" evidence="1">
    <location>
        <begin position="16"/>
        <end position="38"/>
    </location>
</feature>
<feature type="transmembrane region" description="Helical" evidence="1">
    <location>
        <begin position="133"/>
        <end position="152"/>
    </location>
</feature>
<keyword evidence="1" id="KW-0472">Membrane</keyword>
<keyword evidence="1" id="KW-1133">Transmembrane helix</keyword>
<keyword evidence="1" id="KW-0812">Transmembrane</keyword>
<name>A0AB33IS28_9BACT</name>
<dbReference type="AlphaFoldDB" id="A0AB33IS28"/>
<comment type="subcellular location">
    <subcellularLocation>
        <location evidence="1">Cell membrane</location>
        <topology evidence="1">Multi-pass membrane protein</topology>
    </subcellularLocation>
</comment>
<dbReference type="GO" id="GO:0005886">
    <property type="term" value="C:plasma membrane"/>
    <property type="evidence" value="ECO:0007669"/>
    <property type="project" value="UniProtKB-SubCell"/>
</dbReference>
<evidence type="ECO:0000313" key="2">
    <source>
        <dbReference type="EMBL" id="BFO70167.1"/>
    </source>
</evidence>